<name>A0ABR4B1U4_9LECA</name>
<evidence type="ECO:0000313" key="2">
    <source>
        <dbReference type="Proteomes" id="UP001590951"/>
    </source>
</evidence>
<organism evidence="1 2">
    <name type="scientific">Lepraria finkii</name>
    <dbReference type="NCBI Taxonomy" id="1340010"/>
    <lineage>
        <taxon>Eukaryota</taxon>
        <taxon>Fungi</taxon>
        <taxon>Dikarya</taxon>
        <taxon>Ascomycota</taxon>
        <taxon>Pezizomycotina</taxon>
        <taxon>Lecanoromycetes</taxon>
        <taxon>OSLEUM clade</taxon>
        <taxon>Lecanoromycetidae</taxon>
        <taxon>Lecanorales</taxon>
        <taxon>Lecanorineae</taxon>
        <taxon>Stereocaulaceae</taxon>
        <taxon>Lepraria</taxon>
    </lineage>
</organism>
<dbReference type="SUPFAM" id="SSF52743">
    <property type="entry name" value="Subtilisin-like"/>
    <property type="match status" value="1"/>
</dbReference>
<dbReference type="EMBL" id="JBHFEH010000031">
    <property type="protein sequence ID" value="KAL2051881.1"/>
    <property type="molecule type" value="Genomic_DNA"/>
</dbReference>
<gene>
    <name evidence="1" type="ORF">ABVK25_007796</name>
</gene>
<comment type="caution">
    <text evidence="1">The sequence shown here is derived from an EMBL/GenBank/DDBJ whole genome shotgun (WGS) entry which is preliminary data.</text>
</comment>
<proteinExistence type="predicted"/>
<dbReference type="Gene3D" id="3.40.50.200">
    <property type="entry name" value="Peptidase S8/S53 domain"/>
    <property type="match status" value="1"/>
</dbReference>
<protein>
    <submittedName>
        <fullName evidence="1">Uncharacterized protein</fullName>
    </submittedName>
</protein>
<sequence>MLYGANGVTDSNPEVAASSTFKRTITSGGGFSRSFAQADYQQNAVSYFLTKNPPGHNSSQFNINGRAYPDVSANGAWINAFSNNKKVPEFDTNASTPIICVHHHFDQ</sequence>
<dbReference type="Proteomes" id="UP001590951">
    <property type="component" value="Unassembled WGS sequence"/>
</dbReference>
<evidence type="ECO:0000313" key="1">
    <source>
        <dbReference type="EMBL" id="KAL2051881.1"/>
    </source>
</evidence>
<keyword evidence="2" id="KW-1185">Reference proteome</keyword>
<dbReference type="PANTHER" id="PTHR14218:SF15">
    <property type="entry name" value="TRIPEPTIDYL-PEPTIDASE 1"/>
    <property type="match status" value="1"/>
</dbReference>
<dbReference type="InterPro" id="IPR036852">
    <property type="entry name" value="Peptidase_S8/S53_dom_sf"/>
</dbReference>
<dbReference type="PANTHER" id="PTHR14218">
    <property type="entry name" value="PROTEASE S8 TRIPEPTIDYL PEPTIDASE I CLN2"/>
    <property type="match status" value="1"/>
</dbReference>
<reference evidence="1 2" key="1">
    <citation type="submission" date="2024-09" db="EMBL/GenBank/DDBJ databases">
        <title>Rethinking Asexuality: The Enigmatic Case of Functional Sexual Genes in Lepraria (Stereocaulaceae).</title>
        <authorList>
            <person name="Doellman M."/>
            <person name="Sun Y."/>
            <person name="Barcenas-Pena A."/>
            <person name="Lumbsch H.T."/>
            <person name="Grewe F."/>
        </authorList>
    </citation>
    <scope>NUCLEOTIDE SEQUENCE [LARGE SCALE GENOMIC DNA]</scope>
    <source>
        <strain evidence="1 2">Grewe 0041</strain>
    </source>
</reference>
<dbReference type="InterPro" id="IPR050819">
    <property type="entry name" value="Tripeptidyl-peptidase_I"/>
</dbReference>
<accession>A0ABR4B1U4</accession>